<dbReference type="RefSeq" id="WP_419193340.1">
    <property type="nucleotide sequence ID" value="NZ_CP036279.1"/>
</dbReference>
<feature type="compositionally biased region" description="Basic and acidic residues" evidence="1">
    <location>
        <begin position="374"/>
        <end position="394"/>
    </location>
</feature>
<dbReference type="InterPro" id="IPR013830">
    <property type="entry name" value="SGNH_hydro"/>
</dbReference>
<gene>
    <name evidence="3" type="ORF">Pan216_13980</name>
</gene>
<dbReference type="Gene3D" id="3.40.50.1110">
    <property type="entry name" value="SGNH hydrolase"/>
    <property type="match status" value="1"/>
</dbReference>
<dbReference type="Proteomes" id="UP000317093">
    <property type="component" value="Chromosome"/>
</dbReference>
<sequence length="394" mass="43843">MPITWKRRVVFAFVPLLGMLALGELLARGWLYTVAGPEHYPKFAVPSEFPQAAKYRPHHYLCYVPQPNYHRGMMSHNSLGYRGKEINQPKPPGTLRIVTLGGSTTYGEFIDRDEATYPARVEHYLRERTGRGDIEVINAGCPGYNSWESLGNLQHRVLDLEPDLVIVYHGVNDVHCRLVRPDAYAADNSGRRQHWTPPIETRLCRYSCLARVVGHFVGLWRLPGVDSYVRAPTCDPGLSGPSERIGGDPMRALDRNPPIHFDRNLRSMIGVARAHGIEIVLATWASCPAKGDYIATPHYRRGVVEANEVIRLVAGERNAPLLELASAMPVDPAFWRDGRHVNAAGADRQGQLVADFLVERGLVPMPGPSSATVGERRPDGGRSKAIRRSEPPHP</sequence>
<keyword evidence="4" id="KW-1185">Reference proteome</keyword>
<feature type="region of interest" description="Disordered" evidence="1">
    <location>
        <begin position="365"/>
        <end position="394"/>
    </location>
</feature>
<organism evidence="3 4">
    <name type="scientific">Kolteria novifilia</name>
    <dbReference type="NCBI Taxonomy" id="2527975"/>
    <lineage>
        <taxon>Bacteria</taxon>
        <taxon>Pseudomonadati</taxon>
        <taxon>Planctomycetota</taxon>
        <taxon>Planctomycetia</taxon>
        <taxon>Kolteriales</taxon>
        <taxon>Kolteriaceae</taxon>
        <taxon>Kolteria</taxon>
    </lineage>
</organism>
<evidence type="ECO:0000259" key="2">
    <source>
        <dbReference type="Pfam" id="PF13472"/>
    </source>
</evidence>
<dbReference type="PANTHER" id="PTHR30383">
    <property type="entry name" value="THIOESTERASE 1/PROTEASE 1/LYSOPHOSPHOLIPASE L1"/>
    <property type="match status" value="1"/>
</dbReference>
<dbReference type="GO" id="GO:0004622">
    <property type="term" value="F:phosphatidylcholine lysophospholipase activity"/>
    <property type="evidence" value="ECO:0007669"/>
    <property type="project" value="TreeGrafter"/>
</dbReference>
<dbReference type="InterPro" id="IPR051532">
    <property type="entry name" value="Ester_Hydrolysis_Enzymes"/>
</dbReference>
<evidence type="ECO:0000313" key="3">
    <source>
        <dbReference type="EMBL" id="QDU60555.1"/>
    </source>
</evidence>
<accession>A0A518B0R9</accession>
<feature type="domain" description="SGNH hydrolase-type esterase" evidence="2">
    <location>
        <begin position="100"/>
        <end position="347"/>
    </location>
</feature>
<dbReference type="Pfam" id="PF13472">
    <property type="entry name" value="Lipase_GDSL_2"/>
    <property type="match status" value="1"/>
</dbReference>
<dbReference type="SUPFAM" id="SSF52266">
    <property type="entry name" value="SGNH hydrolase"/>
    <property type="match status" value="1"/>
</dbReference>
<proteinExistence type="predicted"/>
<evidence type="ECO:0000256" key="1">
    <source>
        <dbReference type="SAM" id="MobiDB-lite"/>
    </source>
</evidence>
<dbReference type="KEGG" id="knv:Pan216_13980"/>
<evidence type="ECO:0000313" key="4">
    <source>
        <dbReference type="Proteomes" id="UP000317093"/>
    </source>
</evidence>
<reference evidence="3 4" key="1">
    <citation type="submission" date="2019-02" db="EMBL/GenBank/DDBJ databases">
        <title>Deep-cultivation of Planctomycetes and their phenomic and genomic characterization uncovers novel biology.</title>
        <authorList>
            <person name="Wiegand S."/>
            <person name="Jogler M."/>
            <person name="Boedeker C."/>
            <person name="Pinto D."/>
            <person name="Vollmers J."/>
            <person name="Rivas-Marin E."/>
            <person name="Kohn T."/>
            <person name="Peeters S.H."/>
            <person name="Heuer A."/>
            <person name="Rast P."/>
            <person name="Oberbeckmann S."/>
            <person name="Bunk B."/>
            <person name="Jeske O."/>
            <person name="Meyerdierks A."/>
            <person name="Storesund J.E."/>
            <person name="Kallscheuer N."/>
            <person name="Luecker S."/>
            <person name="Lage O.M."/>
            <person name="Pohl T."/>
            <person name="Merkel B.J."/>
            <person name="Hornburger P."/>
            <person name="Mueller R.-W."/>
            <person name="Bruemmer F."/>
            <person name="Labrenz M."/>
            <person name="Spormann A.M."/>
            <person name="Op den Camp H."/>
            <person name="Overmann J."/>
            <person name="Amann R."/>
            <person name="Jetten M.S.M."/>
            <person name="Mascher T."/>
            <person name="Medema M.H."/>
            <person name="Devos D.P."/>
            <person name="Kaster A.-K."/>
            <person name="Ovreas L."/>
            <person name="Rohde M."/>
            <person name="Galperin M.Y."/>
            <person name="Jogler C."/>
        </authorList>
    </citation>
    <scope>NUCLEOTIDE SEQUENCE [LARGE SCALE GENOMIC DNA]</scope>
    <source>
        <strain evidence="3 4">Pan216</strain>
    </source>
</reference>
<dbReference type="PANTHER" id="PTHR30383:SF5">
    <property type="entry name" value="SGNH HYDROLASE-TYPE ESTERASE DOMAIN-CONTAINING PROTEIN"/>
    <property type="match status" value="1"/>
</dbReference>
<protein>
    <recommendedName>
        <fullName evidence="2">SGNH hydrolase-type esterase domain-containing protein</fullName>
    </recommendedName>
</protein>
<dbReference type="EMBL" id="CP036279">
    <property type="protein sequence ID" value="QDU60555.1"/>
    <property type="molecule type" value="Genomic_DNA"/>
</dbReference>
<dbReference type="AlphaFoldDB" id="A0A518B0R9"/>
<dbReference type="InterPro" id="IPR036514">
    <property type="entry name" value="SGNH_hydro_sf"/>
</dbReference>
<name>A0A518B0R9_9BACT</name>